<evidence type="ECO:0000313" key="2">
    <source>
        <dbReference type="Proteomes" id="UP000717996"/>
    </source>
</evidence>
<gene>
    <name evidence="1" type="ORF">G6F51_002973</name>
</gene>
<dbReference type="Proteomes" id="UP000717996">
    <property type="component" value="Unassembled WGS sequence"/>
</dbReference>
<dbReference type="AlphaFoldDB" id="A0A9P6YIM7"/>
<organism evidence="1 2">
    <name type="scientific">Rhizopus oryzae</name>
    <name type="common">Mucormycosis agent</name>
    <name type="synonym">Rhizopus arrhizus var. delemar</name>
    <dbReference type="NCBI Taxonomy" id="64495"/>
    <lineage>
        <taxon>Eukaryota</taxon>
        <taxon>Fungi</taxon>
        <taxon>Fungi incertae sedis</taxon>
        <taxon>Mucoromycota</taxon>
        <taxon>Mucoromycotina</taxon>
        <taxon>Mucoromycetes</taxon>
        <taxon>Mucorales</taxon>
        <taxon>Mucorineae</taxon>
        <taxon>Rhizopodaceae</taxon>
        <taxon>Rhizopus</taxon>
    </lineage>
</organism>
<evidence type="ECO:0008006" key="3">
    <source>
        <dbReference type="Google" id="ProtNLM"/>
    </source>
</evidence>
<dbReference type="Gene3D" id="3.30.710.10">
    <property type="entry name" value="Potassium Channel Kv1.1, Chain A"/>
    <property type="match status" value="1"/>
</dbReference>
<evidence type="ECO:0000313" key="1">
    <source>
        <dbReference type="EMBL" id="KAG1549580.1"/>
    </source>
</evidence>
<sequence length="598" mass="68950">MSTLERHLLENMFEQSLFSDLSLEFLHPSFPFSIRFNVHKAIVSQSPFLRHLLTEDNTCSNHIIQDGRTYLTVHLAEAFTQCGFVLVPFQHIIRRHWQKVNTQQVTLPLLSTHLRFVLEWLYSTQKSTLLKRMQDQDTLRILSVAVLFDLEDLVQACVQRYTQNQLSLESIMRDLETICQLPRGHQAYLRLRDASLLLLLRYGPQEPRRLSELPADYMADVLSADCLFVSSEFERYNLLKSVLMSFMQSVGDIKWTSKGPVDRDEKRLSGFVRPLTPASVRAVKRRRIGSEELERTRQGQANRLSFTALVPFETLVADASSGGVIDKATVLSYLLKTTVHYSNMTFDQLSDVRRDGIVDEAIVFRALWQREALERVLYPYYTDAALSVALNEYFDVDPSDVKRKKLLLGTPRFRFCASIDITSPSEGNGWVQEQDVFNEDASEDEDGEWRSDDEESNKIMKVLKKTFYSKAETILGVTYRVQIEAQTTLQDDMFSCRFELQKDIGRTNTKQQEEEMTKSAVENKSKIHYWIHCLNRHECIVNHHQIDPEDRVLLAVTEQREEDPNIGYVEQVLVHSDSKKGVTVDVTIALEIFGSNQA</sequence>
<accession>A0A9P6YIM7</accession>
<comment type="caution">
    <text evidence="1">The sequence shown here is derived from an EMBL/GenBank/DDBJ whole genome shotgun (WGS) entry which is preliminary data.</text>
</comment>
<protein>
    <recommendedName>
        <fullName evidence="3">BTB domain-containing protein</fullName>
    </recommendedName>
</protein>
<name>A0A9P6YIM7_RHIOR</name>
<dbReference type="EMBL" id="JAANIT010000273">
    <property type="protein sequence ID" value="KAG1549580.1"/>
    <property type="molecule type" value="Genomic_DNA"/>
</dbReference>
<dbReference type="InterPro" id="IPR011333">
    <property type="entry name" value="SKP1/BTB/POZ_sf"/>
</dbReference>
<dbReference type="OrthoDB" id="6359943at2759"/>
<dbReference type="PANTHER" id="PTHR47369">
    <property type="entry name" value="BTB/POZ DOMAIN-CONTAINING PROTEIN"/>
    <property type="match status" value="1"/>
</dbReference>
<reference evidence="1" key="1">
    <citation type="journal article" date="2020" name="Microb. Genom.">
        <title>Genetic diversity of clinical and environmental Mucorales isolates obtained from an investigation of mucormycosis cases among solid organ transplant recipients.</title>
        <authorList>
            <person name="Nguyen M.H."/>
            <person name="Kaul D."/>
            <person name="Muto C."/>
            <person name="Cheng S.J."/>
            <person name="Richter R.A."/>
            <person name="Bruno V.M."/>
            <person name="Liu G."/>
            <person name="Beyhan S."/>
            <person name="Sundermann A.J."/>
            <person name="Mounaud S."/>
            <person name="Pasculle A.W."/>
            <person name="Nierman W.C."/>
            <person name="Driscoll E."/>
            <person name="Cumbie R."/>
            <person name="Clancy C.J."/>
            <person name="Dupont C.L."/>
        </authorList>
    </citation>
    <scope>NUCLEOTIDE SEQUENCE</scope>
    <source>
        <strain evidence="1">GL16</strain>
    </source>
</reference>
<proteinExistence type="predicted"/>
<dbReference type="PANTHER" id="PTHR47369:SF1">
    <property type="entry name" value="BTB_POZ DOMAIN-CONTAINING PROTEIN"/>
    <property type="match status" value="1"/>
</dbReference>